<dbReference type="Proteomes" id="UP001363622">
    <property type="component" value="Unassembled WGS sequence"/>
</dbReference>
<gene>
    <name evidence="2" type="ORF">IWZ03DRAFT_81304</name>
</gene>
<accession>A0ABR1KAL0</accession>
<organism evidence="2 3">
    <name type="scientific">Phyllosticta citriasiana</name>
    <dbReference type="NCBI Taxonomy" id="595635"/>
    <lineage>
        <taxon>Eukaryota</taxon>
        <taxon>Fungi</taxon>
        <taxon>Dikarya</taxon>
        <taxon>Ascomycota</taxon>
        <taxon>Pezizomycotina</taxon>
        <taxon>Dothideomycetes</taxon>
        <taxon>Dothideomycetes incertae sedis</taxon>
        <taxon>Botryosphaeriales</taxon>
        <taxon>Phyllostictaceae</taxon>
        <taxon>Phyllosticta</taxon>
    </lineage>
</organism>
<keyword evidence="3" id="KW-1185">Reference proteome</keyword>
<protein>
    <submittedName>
        <fullName evidence="2">Uncharacterized protein</fullName>
    </submittedName>
</protein>
<comment type="caution">
    <text evidence="2">The sequence shown here is derived from an EMBL/GenBank/DDBJ whole genome shotgun (WGS) entry which is preliminary data.</text>
</comment>
<name>A0ABR1KAL0_9PEZI</name>
<evidence type="ECO:0000313" key="2">
    <source>
        <dbReference type="EMBL" id="KAK7510561.1"/>
    </source>
</evidence>
<evidence type="ECO:0000313" key="3">
    <source>
        <dbReference type="Proteomes" id="UP001363622"/>
    </source>
</evidence>
<evidence type="ECO:0000256" key="1">
    <source>
        <dbReference type="SAM" id="MobiDB-lite"/>
    </source>
</evidence>
<reference evidence="2 3" key="1">
    <citation type="submission" date="2024-04" db="EMBL/GenBank/DDBJ databases">
        <title>Phyllosticta paracitricarpa is synonymous to the EU quarantine fungus P. citricarpa based on phylogenomic analyses.</title>
        <authorList>
            <consortium name="Lawrence Berkeley National Laboratory"/>
            <person name="Van Ingen-Buijs V.A."/>
            <person name="Van Westerhoven A.C."/>
            <person name="Haridas S."/>
            <person name="Skiadas P."/>
            <person name="Martin F."/>
            <person name="Groenewald J.Z."/>
            <person name="Crous P.W."/>
            <person name="Seidl M.F."/>
        </authorList>
    </citation>
    <scope>NUCLEOTIDE SEQUENCE [LARGE SCALE GENOMIC DNA]</scope>
    <source>
        <strain evidence="2 3">CBS 123371</strain>
    </source>
</reference>
<feature type="region of interest" description="Disordered" evidence="1">
    <location>
        <begin position="134"/>
        <end position="160"/>
    </location>
</feature>
<sequence>MSVGKWCRPTSYCPRATFTASATNTITKHPEAGHTAPLDLYSPTSPTCLEPAPGPFEVAPPSVEPPWPSHENSRCMRNCSKPRVSRLLLHPALHWLNFELRLSTVRGRVASVHLPFARSRRRLAGIITKCSDRDPLMGQNRGTDSKKLKSPLHRSECHDSDAAVRPAQLGHRRTSSWVTVFRYLLTLKPLSSGCSGVPLDWIFSR</sequence>
<feature type="region of interest" description="Disordered" evidence="1">
    <location>
        <begin position="51"/>
        <end position="71"/>
    </location>
</feature>
<feature type="compositionally biased region" description="Basic and acidic residues" evidence="1">
    <location>
        <begin position="143"/>
        <end position="160"/>
    </location>
</feature>
<dbReference type="EMBL" id="JBBPHU010000014">
    <property type="protein sequence ID" value="KAK7510561.1"/>
    <property type="molecule type" value="Genomic_DNA"/>
</dbReference>
<proteinExistence type="predicted"/>